<keyword evidence="5" id="KW-0862">Zinc</keyword>
<keyword evidence="6" id="KW-0482">Metalloprotease</keyword>
<comment type="caution">
    <text evidence="9">The sequence shown here is derived from an EMBL/GenBank/DDBJ whole genome shotgun (WGS) entry which is preliminary data.</text>
</comment>
<dbReference type="EMBL" id="JBHSPH010000010">
    <property type="protein sequence ID" value="MFC5864699.1"/>
    <property type="molecule type" value="Genomic_DNA"/>
</dbReference>
<comment type="cofactor">
    <cofactor evidence="1">
        <name>Zn(2+)</name>
        <dbReference type="ChEBI" id="CHEBI:29105"/>
    </cofactor>
</comment>
<dbReference type="SUPFAM" id="SSF52317">
    <property type="entry name" value="Class I glutamine amidotransferase-like"/>
    <property type="match status" value="1"/>
</dbReference>
<evidence type="ECO:0000256" key="7">
    <source>
        <dbReference type="SAM" id="SignalP"/>
    </source>
</evidence>
<dbReference type="SUPFAM" id="SSF53187">
    <property type="entry name" value="Zn-dependent exopeptidases"/>
    <property type="match status" value="1"/>
</dbReference>
<dbReference type="InterPro" id="IPR029062">
    <property type="entry name" value="Class_I_gatase-like"/>
</dbReference>
<feature type="domain" description="Peptidase M14" evidence="8">
    <location>
        <begin position="53"/>
        <end position="213"/>
    </location>
</feature>
<evidence type="ECO:0000256" key="5">
    <source>
        <dbReference type="ARBA" id="ARBA00022833"/>
    </source>
</evidence>
<dbReference type="RefSeq" id="WP_263332714.1">
    <property type="nucleotide sequence ID" value="NZ_JAGSYH010000001.1"/>
</dbReference>
<evidence type="ECO:0000313" key="9">
    <source>
        <dbReference type="EMBL" id="MFC5864699.1"/>
    </source>
</evidence>
<keyword evidence="7" id="KW-0732">Signal</keyword>
<keyword evidence="4" id="KW-0378">Hydrolase</keyword>
<keyword evidence="10" id="KW-1185">Reference proteome</keyword>
<dbReference type="CDD" id="cd06240">
    <property type="entry name" value="M14-like"/>
    <property type="match status" value="1"/>
</dbReference>
<proteinExistence type="inferred from homology"/>
<feature type="chain" id="PRO_5045889292" evidence="7">
    <location>
        <begin position="27"/>
        <end position="874"/>
    </location>
</feature>
<dbReference type="InterPro" id="IPR000834">
    <property type="entry name" value="Peptidase_M14"/>
</dbReference>
<evidence type="ECO:0000259" key="8">
    <source>
        <dbReference type="Pfam" id="PF00246"/>
    </source>
</evidence>
<dbReference type="PANTHER" id="PTHR11705:SF143">
    <property type="entry name" value="SLL0236 PROTEIN"/>
    <property type="match status" value="1"/>
</dbReference>
<dbReference type="GO" id="GO:0004180">
    <property type="term" value="F:carboxypeptidase activity"/>
    <property type="evidence" value="ECO:0007669"/>
    <property type="project" value="UniProtKB-KW"/>
</dbReference>
<evidence type="ECO:0000256" key="1">
    <source>
        <dbReference type="ARBA" id="ARBA00001947"/>
    </source>
</evidence>
<dbReference type="Proteomes" id="UP001596091">
    <property type="component" value="Unassembled WGS sequence"/>
</dbReference>
<comment type="similarity">
    <text evidence="2">Belongs to the peptidase M14 family.</text>
</comment>
<name>A0ABW1EL26_9BACT</name>
<dbReference type="Pfam" id="PF00246">
    <property type="entry name" value="Peptidase_M14"/>
    <property type="match status" value="1"/>
</dbReference>
<evidence type="ECO:0000256" key="2">
    <source>
        <dbReference type="ARBA" id="ARBA00005988"/>
    </source>
</evidence>
<accession>A0ABW1EL26</accession>
<evidence type="ECO:0000256" key="4">
    <source>
        <dbReference type="ARBA" id="ARBA00022801"/>
    </source>
</evidence>
<protein>
    <submittedName>
        <fullName evidence="9">M14 family zinc carboxypeptidase</fullName>
    </submittedName>
</protein>
<reference evidence="10" key="1">
    <citation type="journal article" date="2019" name="Int. J. Syst. Evol. Microbiol.">
        <title>The Global Catalogue of Microorganisms (GCM) 10K type strain sequencing project: providing services to taxonomists for standard genome sequencing and annotation.</title>
        <authorList>
            <consortium name="The Broad Institute Genomics Platform"/>
            <consortium name="The Broad Institute Genome Sequencing Center for Infectious Disease"/>
            <person name="Wu L."/>
            <person name="Ma J."/>
        </authorList>
    </citation>
    <scope>NUCLEOTIDE SEQUENCE [LARGE SCALE GENOMIC DNA]</scope>
    <source>
        <strain evidence="10">JCM 4087</strain>
    </source>
</reference>
<keyword evidence="3" id="KW-0645">Protease</keyword>
<dbReference type="PANTHER" id="PTHR11705">
    <property type="entry name" value="PROTEASE FAMILY M14 CARBOXYPEPTIDASE A,B"/>
    <property type="match status" value="1"/>
</dbReference>
<evidence type="ECO:0000256" key="6">
    <source>
        <dbReference type="ARBA" id="ARBA00023049"/>
    </source>
</evidence>
<sequence length="874" mass="96687">MQIGNACRLFLVVSAAFAASALYVSAQVPTPISVLGHNPGDDYYLANYEEEIQYFHALAAHSDRIKMFTVGKTTEGRDIEIAVISSPENLAKLDEYKADTKRLSTAQGLNDASAKALAQQAKVIVHIDGGLHSSEVAGPQHSMVLAYKLLSAQGDPEIDRILSNEILLLYPTLNPDGQDMVVSWYRKNLGTRFEVSPMPWLFQDYVGHDNNRDGYMLNMKESQVVTKTELEYSPAIFYCQHQTAPFPARIWIPPFSDPISSNISQYVRSWFNVIGTDMTAYLNEHQMPGAISESQFDNWYPGFVDYAGSFRNEISFFTETALYRYATPRFYTVDEFPKDRQDLKALTMYTTPWQGGWWRLKDAVDYMVAGSMSVLDTAARYKETLLYNQYQAARDNIQHYQQSPPFAYVIPSVQRDVPEAAQLANIMLENGLTINETTAGFTANGREYPTGSWVILMNQPYSSLAQELFEIQRYPAAMDTGATKAVDLPYDVTGWTLPLQMGVQVDAVSDPITPAQLSALKQVTQIDSPAAKVDGTGTEFVLSHEANASFRVVNEVLANGGSVAFDNDEVKTPEGTETGALVVSGISRSTVTDLTSKYGASALALDKAPAHQTAIHKARVGLYRPWNASIDEGWTRWILEQYGYKPISLYNADMRSGGLKDRVDVLILPDMSARQLVNGFNTGIVPGEYAGGLNEEGLANVRDFVRQGGTLVAFNQTAATLIPLLSLPVKNVLEGVKSDKFFCSGALLRVDLESPERPATLGLPGEPTVMFENGPAFETQSGFKGAVLARYPKDTNPLESGLLLHPEAIEGKIAALEVPYGKGHIFLYGFKPQWRAQSHGTYKFFFNLLYKYEQPPYPAEKPAATVADKQKQPQ</sequence>
<keyword evidence="9" id="KW-0121">Carboxypeptidase</keyword>
<organism evidence="9 10">
    <name type="scientific">Acidicapsa dinghuensis</name>
    <dbReference type="NCBI Taxonomy" id="2218256"/>
    <lineage>
        <taxon>Bacteria</taxon>
        <taxon>Pseudomonadati</taxon>
        <taxon>Acidobacteriota</taxon>
        <taxon>Terriglobia</taxon>
        <taxon>Terriglobales</taxon>
        <taxon>Acidobacteriaceae</taxon>
        <taxon>Acidicapsa</taxon>
    </lineage>
</organism>
<evidence type="ECO:0000256" key="3">
    <source>
        <dbReference type="ARBA" id="ARBA00022670"/>
    </source>
</evidence>
<dbReference type="Gene3D" id="3.40.630.10">
    <property type="entry name" value="Zn peptidases"/>
    <property type="match status" value="1"/>
</dbReference>
<feature type="signal peptide" evidence="7">
    <location>
        <begin position="1"/>
        <end position="26"/>
    </location>
</feature>
<gene>
    <name evidence="9" type="ORF">ACFPT7_20490</name>
</gene>
<evidence type="ECO:0000313" key="10">
    <source>
        <dbReference type="Proteomes" id="UP001596091"/>
    </source>
</evidence>